<feature type="transmembrane region" description="Helical" evidence="3">
    <location>
        <begin position="231"/>
        <end position="255"/>
    </location>
</feature>
<dbReference type="PANTHER" id="PTHR19229:SF36">
    <property type="entry name" value="ATP-BINDING CASSETTE SUB-FAMILY A MEMBER 2"/>
    <property type="match status" value="1"/>
</dbReference>
<evidence type="ECO:0000313" key="6">
    <source>
        <dbReference type="Proteomes" id="UP000265618"/>
    </source>
</evidence>
<evidence type="ECO:0000259" key="4">
    <source>
        <dbReference type="Pfam" id="PF00005"/>
    </source>
</evidence>
<feature type="transmembrane region" description="Helical" evidence="3">
    <location>
        <begin position="267"/>
        <end position="289"/>
    </location>
</feature>
<comment type="caution">
    <text evidence="5">The sequence shown here is derived from an EMBL/GenBank/DDBJ whole genome shotgun (WGS) entry which is preliminary data.</text>
</comment>
<organism evidence="5 6">
    <name type="scientific">Kipferlia bialata</name>
    <dbReference type="NCBI Taxonomy" id="797122"/>
    <lineage>
        <taxon>Eukaryota</taxon>
        <taxon>Metamonada</taxon>
        <taxon>Carpediemonas-like organisms</taxon>
        <taxon>Kipferlia</taxon>
    </lineage>
</organism>
<sequence length="535" mass="58859">HWRDTITGHPGHPCLTMAYEIYDHTEEGIGDQIIDDMIQNNGWDENTVLHLNQHDLDRYPNIGLFVTEGDNPNMPLEQTDVNLARYGMDSDYFEEHAPSWLPSLMTVHFDINSDHSVAYTTKFNSTVLVPETDPFIKAVGRPEHYTGRGMQIQTAIESSIARVIGNVRIDAEFQGFPELKSVAAPAMRVESMSVMLGLCLQLVLTTALASSERGRLVSMRALGLKEWEHYIGWWLVTLPLCLVSTALMVVTGYLLGITPDINLSVGVLVSLFGLQASSYCAFAIILSALCHTLSRAVSWAVGIGILSAVLQYAFQQMFQQGGVWDPSIIPRPIVWAVGVAFPPITLVESYTTLTVLLPKDVWGESSGPFYDDSVYFTDVSDYTTTKRYCYQQQLPQRGEPIPIPCTYTVPYLGYTAVVLPALQSAILPLVAVYIAHISPGPRSRGLPLLFPFMKRFYSAMHQRPDKSTLIQCTNVHKTFNLRKGAKVLALQGADLTLDPGVVHALCGINGAGKSTLIKVLGGEIAPNANASLKGK</sequence>
<dbReference type="PANTHER" id="PTHR19229">
    <property type="entry name" value="ATP-BINDING CASSETTE TRANSPORTER SUBFAMILY A ABCA"/>
    <property type="match status" value="1"/>
</dbReference>
<dbReference type="InterPro" id="IPR003439">
    <property type="entry name" value="ABC_transporter-like_ATP-bd"/>
</dbReference>
<feature type="domain" description="ABC transporter" evidence="4">
    <location>
        <begin position="490"/>
        <end position="528"/>
    </location>
</feature>
<feature type="transmembrane region" description="Helical" evidence="3">
    <location>
        <begin position="296"/>
        <end position="314"/>
    </location>
</feature>
<dbReference type="EMBL" id="BDIP01002244">
    <property type="protein sequence ID" value="GIQ85981.1"/>
    <property type="molecule type" value="Genomic_DNA"/>
</dbReference>
<dbReference type="Gene3D" id="3.40.50.300">
    <property type="entry name" value="P-loop containing nucleotide triphosphate hydrolases"/>
    <property type="match status" value="1"/>
</dbReference>
<keyword evidence="2" id="KW-0677">Repeat</keyword>
<keyword evidence="6" id="KW-1185">Reference proteome</keyword>
<dbReference type="GO" id="GO:0005524">
    <property type="term" value="F:ATP binding"/>
    <property type="evidence" value="ECO:0007669"/>
    <property type="project" value="InterPro"/>
</dbReference>
<evidence type="ECO:0000313" key="5">
    <source>
        <dbReference type="EMBL" id="GIQ85981.1"/>
    </source>
</evidence>
<keyword evidence="3" id="KW-1133">Transmembrane helix</keyword>
<dbReference type="GO" id="GO:0005319">
    <property type="term" value="F:lipid transporter activity"/>
    <property type="evidence" value="ECO:0007669"/>
    <property type="project" value="TreeGrafter"/>
</dbReference>
<dbReference type="AlphaFoldDB" id="A0A9K3CZ94"/>
<reference evidence="5 6" key="1">
    <citation type="journal article" date="2018" name="PLoS ONE">
        <title>The draft genome of Kipferlia bialata reveals reductive genome evolution in fornicate parasites.</title>
        <authorList>
            <person name="Tanifuji G."/>
            <person name="Takabayashi S."/>
            <person name="Kume K."/>
            <person name="Takagi M."/>
            <person name="Nakayama T."/>
            <person name="Kamikawa R."/>
            <person name="Inagaki Y."/>
            <person name="Hashimoto T."/>
        </authorList>
    </citation>
    <scope>NUCLEOTIDE SEQUENCE [LARGE SCALE GENOMIC DNA]</scope>
    <source>
        <strain evidence="5">NY0173</strain>
    </source>
</reference>
<keyword evidence="1" id="KW-0813">Transport</keyword>
<dbReference type="SUPFAM" id="SSF52540">
    <property type="entry name" value="P-loop containing nucleoside triphosphate hydrolases"/>
    <property type="match status" value="1"/>
</dbReference>
<evidence type="ECO:0000256" key="1">
    <source>
        <dbReference type="ARBA" id="ARBA00022448"/>
    </source>
</evidence>
<name>A0A9K3CZ94_9EUKA</name>
<feature type="non-terminal residue" evidence="5">
    <location>
        <position position="1"/>
    </location>
</feature>
<accession>A0A9K3CZ94</accession>
<dbReference type="GO" id="GO:0140359">
    <property type="term" value="F:ABC-type transporter activity"/>
    <property type="evidence" value="ECO:0007669"/>
    <property type="project" value="InterPro"/>
</dbReference>
<dbReference type="Proteomes" id="UP000265618">
    <property type="component" value="Unassembled WGS sequence"/>
</dbReference>
<dbReference type="InterPro" id="IPR027417">
    <property type="entry name" value="P-loop_NTPase"/>
</dbReference>
<keyword evidence="3" id="KW-0812">Transmembrane</keyword>
<protein>
    <submittedName>
        <fullName evidence="5">ABC transporter A, ABCA</fullName>
    </submittedName>
</protein>
<dbReference type="InterPro" id="IPR026082">
    <property type="entry name" value="ABCA"/>
</dbReference>
<evidence type="ECO:0000256" key="3">
    <source>
        <dbReference type="SAM" id="Phobius"/>
    </source>
</evidence>
<feature type="transmembrane region" description="Helical" evidence="3">
    <location>
        <begin position="411"/>
        <end position="435"/>
    </location>
</feature>
<proteinExistence type="predicted"/>
<evidence type="ECO:0000256" key="2">
    <source>
        <dbReference type="ARBA" id="ARBA00022737"/>
    </source>
</evidence>
<dbReference type="Pfam" id="PF00005">
    <property type="entry name" value="ABC_tran"/>
    <property type="match status" value="1"/>
</dbReference>
<gene>
    <name evidence="5" type="ORF">KIPB_007745</name>
</gene>
<dbReference type="GO" id="GO:0016887">
    <property type="term" value="F:ATP hydrolysis activity"/>
    <property type="evidence" value="ECO:0007669"/>
    <property type="project" value="InterPro"/>
</dbReference>
<dbReference type="GO" id="GO:0016020">
    <property type="term" value="C:membrane"/>
    <property type="evidence" value="ECO:0007669"/>
    <property type="project" value="InterPro"/>
</dbReference>
<keyword evidence="3" id="KW-0472">Membrane</keyword>